<dbReference type="InterPro" id="IPR047216">
    <property type="entry name" value="Endonuclease_DUF559_bact"/>
</dbReference>
<dbReference type="InterPro" id="IPR007569">
    <property type="entry name" value="DUF559"/>
</dbReference>
<feature type="region of interest" description="Disordered" evidence="1">
    <location>
        <begin position="125"/>
        <end position="166"/>
    </location>
</feature>
<evidence type="ECO:0000256" key="1">
    <source>
        <dbReference type="SAM" id="MobiDB-lite"/>
    </source>
</evidence>
<gene>
    <name evidence="3" type="ORF">ElP_64820</name>
</gene>
<name>A0A518HCF9_9BACT</name>
<dbReference type="Proteomes" id="UP000317835">
    <property type="component" value="Chromosome"/>
</dbReference>
<dbReference type="OrthoDB" id="9798754at2"/>
<dbReference type="CDD" id="cd01038">
    <property type="entry name" value="Endonuclease_DUF559"/>
    <property type="match status" value="1"/>
</dbReference>
<dbReference type="RefSeq" id="WP_145277092.1">
    <property type="nucleotide sequence ID" value="NZ_CP036426.1"/>
</dbReference>
<evidence type="ECO:0000259" key="2">
    <source>
        <dbReference type="Pfam" id="PF04480"/>
    </source>
</evidence>
<evidence type="ECO:0000313" key="3">
    <source>
        <dbReference type="EMBL" id="QDV38527.1"/>
    </source>
</evidence>
<evidence type="ECO:0000313" key="4">
    <source>
        <dbReference type="Proteomes" id="UP000317835"/>
    </source>
</evidence>
<feature type="domain" description="DUF559" evidence="2">
    <location>
        <begin position="15"/>
        <end position="120"/>
    </location>
</feature>
<reference evidence="3 4" key="1">
    <citation type="submission" date="2019-02" db="EMBL/GenBank/DDBJ databases">
        <title>Deep-cultivation of Planctomycetes and their phenomic and genomic characterization uncovers novel biology.</title>
        <authorList>
            <person name="Wiegand S."/>
            <person name="Jogler M."/>
            <person name="Boedeker C."/>
            <person name="Pinto D."/>
            <person name="Vollmers J."/>
            <person name="Rivas-Marin E."/>
            <person name="Kohn T."/>
            <person name="Peeters S.H."/>
            <person name="Heuer A."/>
            <person name="Rast P."/>
            <person name="Oberbeckmann S."/>
            <person name="Bunk B."/>
            <person name="Jeske O."/>
            <person name="Meyerdierks A."/>
            <person name="Storesund J.E."/>
            <person name="Kallscheuer N."/>
            <person name="Luecker S."/>
            <person name="Lage O.M."/>
            <person name="Pohl T."/>
            <person name="Merkel B.J."/>
            <person name="Hornburger P."/>
            <person name="Mueller R.-W."/>
            <person name="Bruemmer F."/>
            <person name="Labrenz M."/>
            <person name="Spormann A.M."/>
            <person name="Op den Camp H."/>
            <person name="Overmann J."/>
            <person name="Amann R."/>
            <person name="Jetten M.S.M."/>
            <person name="Mascher T."/>
            <person name="Medema M.H."/>
            <person name="Devos D.P."/>
            <person name="Kaster A.-K."/>
            <person name="Ovreas L."/>
            <person name="Rohde M."/>
            <person name="Galperin M.Y."/>
            <person name="Jogler C."/>
        </authorList>
    </citation>
    <scope>NUCLEOTIDE SEQUENCE [LARGE SCALE GENOMIC DNA]</scope>
    <source>
        <strain evidence="3 4">ElP</strain>
    </source>
</reference>
<dbReference type="KEGG" id="tpla:ElP_64820"/>
<dbReference type="PANTHER" id="PTHR38590">
    <property type="entry name" value="BLL0828 PROTEIN"/>
    <property type="match status" value="1"/>
</dbReference>
<dbReference type="Gene3D" id="3.40.960.10">
    <property type="entry name" value="VSR Endonuclease"/>
    <property type="match status" value="1"/>
</dbReference>
<dbReference type="InterPro" id="IPR011335">
    <property type="entry name" value="Restrct_endonuc-II-like"/>
</dbReference>
<keyword evidence="4" id="KW-1185">Reference proteome</keyword>
<dbReference type="PANTHER" id="PTHR38590:SF1">
    <property type="entry name" value="BLL0828 PROTEIN"/>
    <property type="match status" value="1"/>
</dbReference>
<proteinExistence type="predicted"/>
<accession>A0A518HCF9</accession>
<protein>
    <recommendedName>
        <fullName evidence="2">DUF559 domain-containing protein</fullName>
    </recommendedName>
</protein>
<sequence>MSQPDPDDVRSAGYRRARARRLRRESTFPERSLWYLLRDRRLSSLKFRRQHPIGPYFVDFYCAAYRLVIEVDGRTHDDRADQDISRQRDLESRGLVVHRVGNDEVLDDPESVVLGILKAVGIDPDLDPVFIQPPPRSPTRGGEGRSPSPSPRSRGEGRGEGSRRSP</sequence>
<dbReference type="Pfam" id="PF04480">
    <property type="entry name" value="DUF559"/>
    <property type="match status" value="1"/>
</dbReference>
<organism evidence="3 4">
    <name type="scientific">Tautonia plasticadhaerens</name>
    <dbReference type="NCBI Taxonomy" id="2527974"/>
    <lineage>
        <taxon>Bacteria</taxon>
        <taxon>Pseudomonadati</taxon>
        <taxon>Planctomycetota</taxon>
        <taxon>Planctomycetia</taxon>
        <taxon>Isosphaerales</taxon>
        <taxon>Isosphaeraceae</taxon>
        <taxon>Tautonia</taxon>
    </lineage>
</organism>
<feature type="compositionally biased region" description="Basic and acidic residues" evidence="1">
    <location>
        <begin position="153"/>
        <end position="166"/>
    </location>
</feature>
<dbReference type="EMBL" id="CP036426">
    <property type="protein sequence ID" value="QDV38527.1"/>
    <property type="molecule type" value="Genomic_DNA"/>
</dbReference>
<dbReference type="AlphaFoldDB" id="A0A518HCF9"/>
<dbReference type="SUPFAM" id="SSF52980">
    <property type="entry name" value="Restriction endonuclease-like"/>
    <property type="match status" value="1"/>
</dbReference>